<dbReference type="EMBL" id="CP034158">
    <property type="protein sequence ID" value="AZI68315.1"/>
    <property type="molecule type" value="Genomic_DNA"/>
</dbReference>
<proteinExistence type="predicted"/>
<accession>A0ABM7CBC3</accession>
<sequence>MLLDSLKTEFKINKYTLETKDLYNIDKEIEVFNVFISKNDILLISVLPDLDQKVTTGFDLQSSNWMVIDSASFKNKIFSNNKIRNLVFNWKAENKPENKTLSYKLIKKIDGNYYVTKLCLTEFFTVSDLKLPFITSFGTINIAEKKVTIKEMRKSFKKQLPNEGFIMDVRENNNIRNIDNIFVFRNYLSKELKISGLKAYQFWTFEGWWGHDGYNEYRGIDRFVYVPEKGIVGGSYDFYFRVKPKISSNKYFTVSNEILWHNIINEKVMVAQELSN</sequence>
<name>A0ABM7CBC3_9FLAO</name>
<evidence type="ECO:0000313" key="2">
    <source>
        <dbReference type="Proteomes" id="UP000274483"/>
    </source>
</evidence>
<evidence type="ECO:0000313" key="1">
    <source>
        <dbReference type="EMBL" id="AZI68315.1"/>
    </source>
</evidence>
<organism evidence="1 2">
    <name type="scientific">Kaistella daneshvariae</name>
    <dbReference type="NCBI Taxonomy" id="2487074"/>
    <lineage>
        <taxon>Bacteria</taxon>
        <taxon>Pseudomonadati</taxon>
        <taxon>Bacteroidota</taxon>
        <taxon>Flavobacteriia</taxon>
        <taxon>Flavobacteriales</taxon>
        <taxon>Weeksellaceae</taxon>
        <taxon>Chryseobacterium group</taxon>
        <taxon>Kaistella</taxon>
    </lineage>
</organism>
<dbReference type="Proteomes" id="UP000274483">
    <property type="component" value="Chromosome"/>
</dbReference>
<gene>
    <name evidence="1" type="ORF">EIB71_07790</name>
</gene>
<protein>
    <submittedName>
        <fullName evidence="1">Uncharacterized protein</fullName>
    </submittedName>
</protein>
<reference evidence="1 2" key="1">
    <citation type="submission" date="2018-11" db="EMBL/GenBank/DDBJ databases">
        <title>Proposal to divide the Flavobacteriaceae and reorganize its genera based on Amino Acid Identity values calculated from whole genome sequences.</title>
        <authorList>
            <person name="Nicholson A.C."/>
            <person name="Gulvik C.A."/>
            <person name="Whitney A.M."/>
            <person name="Humrighouse B.W."/>
            <person name="Bell M."/>
            <person name="Holmes B."/>
            <person name="Steigerwalt A.G."/>
            <person name="Villarma A."/>
            <person name="Sheth M."/>
            <person name="Batra D."/>
            <person name="Pryor J."/>
            <person name="Bernardet J.-F."/>
            <person name="Hugo C."/>
            <person name="Kampfer P."/>
            <person name="Newman J.D."/>
            <person name="McQuiston J.R."/>
        </authorList>
    </citation>
    <scope>NUCLEOTIDE SEQUENCE [LARGE SCALE GENOMIC DNA]</scope>
    <source>
        <strain evidence="1 2">H3001</strain>
    </source>
</reference>
<keyword evidence="2" id="KW-1185">Reference proteome</keyword>